<evidence type="ECO:0000256" key="1">
    <source>
        <dbReference type="SAM" id="MobiDB-lite"/>
    </source>
</evidence>
<evidence type="ECO:0000313" key="3">
    <source>
        <dbReference type="Proteomes" id="UP001152622"/>
    </source>
</evidence>
<gene>
    <name evidence="2" type="ORF">SKAU_G00086820</name>
</gene>
<dbReference type="AlphaFoldDB" id="A0A9Q1FWF6"/>
<organism evidence="2 3">
    <name type="scientific">Synaphobranchus kaupii</name>
    <name type="common">Kaup's arrowtooth eel</name>
    <dbReference type="NCBI Taxonomy" id="118154"/>
    <lineage>
        <taxon>Eukaryota</taxon>
        <taxon>Metazoa</taxon>
        <taxon>Chordata</taxon>
        <taxon>Craniata</taxon>
        <taxon>Vertebrata</taxon>
        <taxon>Euteleostomi</taxon>
        <taxon>Actinopterygii</taxon>
        <taxon>Neopterygii</taxon>
        <taxon>Teleostei</taxon>
        <taxon>Anguilliformes</taxon>
        <taxon>Synaphobranchidae</taxon>
        <taxon>Synaphobranchus</taxon>
    </lineage>
</organism>
<reference evidence="2" key="1">
    <citation type="journal article" date="2023" name="Science">
        <title>Genome structures resolve the early diversification of teleost fishes.</title>
        <authorList>
            <person name="Parey E."/>
            <person name="Louis A."/>
            <person name="Montfort J."/>
            <person name="Bouchez O."/>
            <person name="Roques C."/>
            <person name="Iampietro C."/>
            <person name="Lluch J."/>
            <person name="Castinel A."/>
            <person name="Donnadieu C."/>
            <person name="Desvignes T."/>
            <person name="Floi Bucao C."/>
            <person name="Jouanno E."/>
            <person name="Wen M."/>
            <person name="Mejri S."/>
            <person name="Dirks R."/>
            <person name="Jansen H."/>
            <person name="Henkel C."/>
            <person name="Chen W.J."/>
            <person name="Zahm M."/>
            <person name="Cabau C."/>
            <person name="Klopp C."/>
            <person name="Thompson A.W."/>
            <person name="Robinson-Rechavi M."/>
            <person name="Braasch I."/>
            <person name="Lecointre G."/>
            <person name="Bobe J."/>
            <person name="Postlethwait J.H."/>
            <person name="Berthelot C."/>
            <person name="Roest Crollius H."/>
            <person name="Guiguen Y."/>
        </authorList>
    </citation>
    <scope>NUCLEOTIDE SEQUENCE</scope>
    <source>
        <strain evidence="2">WJC10195</strain>
    </source>
</reference>
<proteinExistence type="predicted"/>
<feature type="compositionally biased region" description="Pro residues" evidence="1">
    <location>
        <begin position="37"/>
        <end position="46"/>
    </location>
</feature>
<accession>A0A9Q1FWF6</accession>
<comment type="caution">
    <text evidence="2">The sequence shown here is derived from an EMBL/GenBank/DDBJ whole genome shotgun (WGS) entry which is preliminary data.</text>
</comment>
<evidence type="ECO:0000313" key="2">
    <source>
        <dbReference type="EMBL" id="KAJ8368654.1"/>
    </source>
</evidence>
<keyword evidence="3" id="KW-1185">Reference proteome</keyword>
<feature type="region of interest" description="Disordered" evidence="1">
    <location>
        <begin position="1"/>
        <end position="48"/>
    </location>
</feature>
<name>A0A9Q1FWF6_SYNKA</name>
<dbReference type="Proteomes" id="UP001152622">
    <property type="component" value="Chromosome 3"/>
</dbReference>
<sequence length="87" mass="9514">MQGAWHCGAQHLSSFPPSRSVDPKAERRSKSRRLMPLNPPAPPPKVCPQYSSGNPHVCQITAITCQGVADWGDAAQVSLSAVEWRDY</sequence>
<protein>
    <submittedName>
        <fullName evidence="2">Uncharacterized protein</fullName>
    </submittedName>
</protein>
<dbReference type="EMBL" id="JAINUF010000003">
    <property type="protein sequence ID" value="KAJ8368654.1"/>
    <property type="molecule type" value="Genomic_DNA"/>
</dbReference>